<dbReference type="SUPFAM" id="SSF52025">
    <property type="entry name" value="PA domain"/>
    <property type="match status" value="1"/>
</dbReference>
<accession>A0A9P6U6A9</accession>
<dbReference type="GO" id="GO:0006511">
    <property type="term" value="P:ubiquitin-dependent protein catabolic process"/>
    <property type="evidence" value="ECO:0007669"/>
    <property type="project" value="TreeGrafter"/>
</dbReference>
<dbReference type="GO" id="GO:0061630">
    <property type="term" value="F:ubiquitin protein ligase activity"/>
    <property type="evidence" value="ECO:0007669"/>
    <property type="project" value="UniProtKB-EC"/>
</dbReference>
<evidence type="ECO:0000256" key="12">
    <source>
        <dbReference type="PROSITE-ProRule" id="PRU00175"/>
    </source>
</evidence>
<comment type="subcellular location">
    <subcellularLocation>
        <location evidence="2">Membrane</location>
        <topology evidence="2">Multi-pass membrane protein</topology>
    </subcellularLocation>
</comment>
<reference evidence="16" key="1">
    <citation type="journal article" date="2020" name="Fungal Divers.">
        <title>Resolving the Mortierellaceae phylogeny through synthesis of multi-gene phylogenetics and phylogenomics.</title>
        <authorList>
            <person name="Vandepol N."/>
            <person name="Liber J."/>
            <person name="Desiro A."/>
            <person name="Na H."/>
            <person name="Kennedy M."/>
            <person name="Barry K."/>
            <person name="Grigoriev I.V."/>
            <person name="Miller A.N."/>
            <person name="O'Donnell K."/>
            <person name="Stajich J.E."/>
            <person name="Bonito G."/>
        </authorList>
    </citation>
    <scope>NUCLEOTIDE SEQUENCE</scope>
    <source>
        <strain evidence="16">KOD948</strain>
    </source>
</reference>
<comment type="catalytic activity">
    <reaction evidence="1">
        <text>S-ubiquitinyl-[E2 ubiquitin-conjugating enzyme]-L-cysteine + [acceptor protein]-L-lysine = [E2 ubiquitin-conjugating enzyme]-L-cysteine + N(6)-ubiquitinyl-[acceptor protein]-L-lysine.</text>
        <dbReference type="EC" id="2.3.2.27"/>
    </reaction>
</comment>
<dbReference type="InterPro" id="IPR046450">
    <property type="entry name" value="PA_dom_sf"/>
</dbReference>
<keyword evidence="6" id="KW-0479">Metal-binding</keyword>
<name>A0A9P6U6A9_9FUNG</name>
<evidence type="ECO:0000256" key="2">
    <source>
        <dbReference type="ARBA" id="ARBA00004141"/>
    </source>
</evidence>
<sequence length="571" mass="60702">MKPVEANIFGATAAHLTYDIVSIKNNPVNINAMDILLAGSELTIGLIAKTASIPKDGLSGILYDMGYACQPGFDPNTTLPKPSFNGLPKLALISRGGPTEEATCTFRVKLLNAIADGAIAAIIFNSAGQAAIDGATAGADPADAPVGIPGIFISYEDGSMLRAYLQQSSNSASSEYFNRVRVNISRETGIPVVWEFVLIVVVVLLGVSFTISVILHCRLYALRRRYRAEVLARGGDVLPNGTIRMRRTVPKETLSEFPVRIYRQGASSTSDAAAVLPAASASASTPSAIEMKAMTVVSVPEEESNGHSTAEVETIDSDVGGASSPKSHSRPNSISRRSIRSIKALEAAEGLATDTSNVAAVNEAADDTCAICLDEFADGEEIRTLPCHHEFHSECIDPWLTGKSSTCPLCKFECLTSAEDGNADSEVAASSNIDTPRDHVLEFIMGHAWMTARTNYNHDGTNVVDRIGHAFHNAVNRIRGRRIQPFPSTTVPAPSPSGEEAGEMEAAMTRAPMEENGEVPLQIIIPGEDPGTPNVANSSTPPEQHPTAASIPALEEIQRPARTHSRSHPEG</sequence>
<keyword evidence="5 14" id="KW-0812">Transmembrane</keyword>
<dbReference type="CDD" id="cd16454">
    <property type="entry name" value="RING-H2_PA-TM-RING"/>
    <property type="match status" value="1"/>
</dbReference>
<evidence type="ECO:0000259" key="15">
    <source>
        <dbReference type="PROSITE" id="PS50089"/>
    </source>
</evidence>
<evidence type="ECO:0000256" key="4">
    <source>
        <dbReference type="ARBA" id="ARBA00022679"/>
    </source>
</evidence>
<dbReference type="GO" id="GO:0016567">
    <property type="term" value="P:protein ubiquitination"/>
    <property type="evidence" value="ECO:0007669"/>
    <property type="project" value="TreeGrafter"/>
</dbReference>
<evidence type="ECO:0000256" key="7">
    <source>
        <dbReference type="ARBA" id="ARBA00022771"/>
    </source>
</evidence>
<dbReference type="OrthoDB" id="8062037at2759"/>
<proteinExistence type="predicted"/>
<dbReference type="AlphaFoldDB" id="A0A9P6U6A9"/>
<evidence type="ECO:0000256" key="3">
    <source>
        <dbReference type="ARBA" id="ARBA00012483"/>
    </source>
</evidence>
<evidence type="ECO:0000256" key="13">
    <source>
        <dbReference type="SAM" id="MobiDB-lite"/>
    </source>
</evidence>
<evidence type="ECO:0000256" key="10">
    <source>
        <dbReference type="ARBA" id="ARBA00022989"/>
    </source>
</evidence>
<dbReference type="PANTHER" id="PTHR45977">
    <property type="entry name" value="TARGET OF ERK KINASE MPK-1"/>
    <property type="match status" value="1"/>
</dbReference>
<feature type="domain" description="RING-type" evidence="15">
    <location>
        <begin position="369"/>
        <end position="411"/>
    </location>
</feature>
<dbReference type="SMART" id="SM00184">
    <property type="entry name" value="RING"/>
    <property type="match status" value="1"/>
</dbReference>
<dbReference type="GO" id="GO:0008270">
    <property type="term" value="F:zinc ion binding"/>
    <property type="evidence" value="ECO:0007669"/>
    <property type="project" value="UniProtKB-KW"/>
</dbReference>
<evidence type="ECO:0000256" key="8">
    <source>
        <dbReference type="ARBA" id="ARBA00022786"/>
    </source>
</evidence>
<dbReference type="EMBL" id="JAAAJA010000138">
    <property type="protein sequence ID" value="KAG0261012.1"/>
    <property type="molecule type" value="Genomic_DNA"/>
</dbReference>
<gene>
    <name evidence="16" type="primary">RNF13</name>
    <name evidence="16" type="ORF">BG011_001431</name>
</gene>
<evidence type="ECO:0000313" key="17">
    <source>
        <dbReference type="Proteomes" id="UP000726737"/>
    </source>
</evidence>
<feature type="compositionally biased region" description="Basic residues" evidence="13">
    <location>
        <begin position="561"/>
        <end position="571"/>
    </location>
</feature>
<evidence type="ECO:0000256" key="9">
    <source>
        <dbReference type="ARBA" id="ARBA00022833"/>
    </source>
</evidence>
<evidence type="ECO:0000256" key="6">
    <source>
        <dbReference type="ARBA" id="ARBA00022723"/>
    </source>
</evidence>
<keyword evidence="4" id="KW-0808">Transferase</keyword>
<keyword evidence="11 14" id="KW-0472">Membrane</keyword>
<dbReference type="Pfam" id="PF13639">
    <property type="entry name" value="zf-RING_2"/>
    <property type="match status" value="1"/>
</dbReference>
<keyword evidence="9" id="KW-0862">Zinc</keyword>
<dbReference type="PROSITE" id="PS50089">
    <property type="entry name" value="ZF_RING_2"/>
    <property type="match status" value="1"/>
</dbReference>
<dbReference type="InterPro" id="IPR001841">
    <property type="entry name" value="Znf_RING"/>
</dbReference>
<dbReference type="InterPro" id="IPR011016">
    <property type="entry name" value="Znf_RING-CH"/>
</dbReference>
<feature type="region of interest" description="Disordered" evidence="13">
    <location>
        <begin position="299"/>
        <end position="337"/>
    </location>
</feature>
<keyword evidence="17" id="KW-1185">Reference proteome</keyword>
<evidence type="ECO:0000256" key="5">
    <source>
        <dbReference type="ARBA" id="ARBA00022692"/>
    </source>
</evidence>
<dbReference type="FunFam" id="3.30.40.10:FF:000388">
    <property type="entry name" value="Putative RING zinc finger domain superfamily protein"/>
    <property type="match status" value="1"/>
</dbReference>
<dbReference type="EC" id="2.3.2.27" evidence="3"/>
<dbReference type="Gene3D" id="3.30.40.10">
    <property type="entry name" value="Zinc/RING finger domain, C3HC4 (zinc finger)"/>
    <property type="match status" value="1"/>
</dbReference>
<dbReference type="SMART" id="SM00744">
    <property type="entry name" value="RINGv"/>
    <property type="match status" value="1"/>
</dbReference>
<dbReference type="Pfam" id="PF02225">
    <property type="entry name" value="PA"/>
    <property type="match status" value="1"/>
</dbReference>
<dbReference type="Gene3D" id="3.50.30.30">
    <property type="match status" value="1"/>
</dbReference>
<organism evidence="16 17">
    <name type="scientific">Mortierella polycephala</name>
    <dbReference type="NCBI Taxonomy" id="41804"/>
    <lineage>
        <taxon>Eukaryota</taxon>
        <taxon>Fungi</taxon>
        <taxon>Fungi incertae sedis</taxon>
        <taxon>Mucoromycota</taxon>
        <taxon>Mortierellomycotina</taxon>
        <taxon>Mortierellomycetes</taxon>
        <taxon>Mortierellales</taxon>
        <taxon>Mortierellaceae</taxon>
        <taxon>Mortierella</taxon>
    </lineage>
</organism>
<evidence type="ECO:0000256" key="1">
    <source>
        <dbReference type="ARBA" id="ARBA00000900"/>
    </source>
</evidence>
<keyword evidence="8" id="KW-0833">Ubl conjugation pathway</keyword>
<protein>
    <recommendedName>
        <fullName evidence="3">RING-type E3 ubiquitin transferase</fullName>
        <ecNumber evidence="3">2.3.2.27</ecNumber>
    </recommendedName>
</protein>
<keyword evidence="7 12" id="KW-0863">Zinc-finger</keyword>
<dbReference type="InterPro" id="IPR013083">
    <property type="entry name" value="Znf_RING/FYVE/PHD"/>
</dbReference>
<evidence type="ECO:0000256" key="14">
    <source>
        <dbReference type="SAM" id="Phobius"/>
    </source>
</evidence>
<dbReference type="GO" id="GO:0016020">
    <property type="term" value="C:membrane"/>
    <property type="evidence" value="ECO:0007669"/>
    <property type="project" value="UniProtKB-SubCell"/>
</dbReference>
<comment type="caution">
    <text evidence="16">The sequence shown here is derived from an EMBL/GenBank/DDBJ whole genome shotgun (WGS) entry which is preliminary data.</text>
</comment>
<dbReference type="Proteomes" id="UP000726737">
    <property type="component" value="Unassembled WGS sequence"/>
</dbReference>
<keyword evidence="10 14" id="KW-1133">Transmembrane helix</keyword>
<dbReference type="SUPFAM" id="SSF57850">
    <property type="entry name" value="RING/U-box"/>
    <property type="match status" value="1"/>
</dbReference>
<feature type="region of interest" description="Disordered" evidence="13">
    <location>
        <begin position="523"/>
        <end position="571"/>
    </location>
</feature>
<evidence type="ECO:0000313" key="16">
    <source>
        <dbReference type="EMBL" id="KAG0261012.1"/>
    </source>
</evidence>
<feature type="transmembrane region" description="Helical" evidence="14">
    <location>
        <begin position="192"/>
        <end position="217"/>
    </location>
</feature>
<dbReference type="PANTHER" id="PTHR45977:SF4">
    <property type="entry name" value="RING-TYPE DOMAIN-CONTAINING PROTEIN"/>
    <property type="match status" value="1"/>
</dbReference>
<dbReference type="InterPro" id="IPR003137">
    <property type="entry name" value="PA_domain"/>
</dbReference>
<evidence type="ECO:0000256" key="11">
    <source>
        <dbReference type="ARBA" id="ARBA00023136"/>
    </source>
</evidence>